<comment type="caution">
    <text evidence="8">The sequence shown here is derived from an EMBL/GenBank/DDBJ whole genome shotgun (WGS) entry which is preliminary data.</text>
</comment>
<dbReference type="NCBIfam" id="NF010659">
    <property type="entry name" value="PRK14058.1-1"/>
    <property type="match status" value="1"/>
</dbReference>
<protein>
    <submittedName>
        <fullName evidence="8">Acetylglutamate kinase</fullName>
    </submittedName>
</protein>
<accession>A0ABQ4A2C7</accession>
<dbReference type="Pfam" id="PF00696">
    <property type="entry name" value="AA_kinase"/>
    <property type="match status" value="1"/>
</dbReference>
<reference evidence="8 9" key="1">
    <citation type="submission" date="2021-01" db="EMBL/GenBank/DDBJ databases">
        <title>Whole genome shotgun sequence of Actinoplanes humidus NBRC 14915.</title>
        <authorList>
            <person name="Komaki H."/>
            <person name="Tamura T."/>
        </authorList>
    </citation>
    <scope>NUCLEOTIDE SEQUENCE [LARGE SCALE GENOMIC DNA]</scope>
    <source>
        <strain evidence="8 9">NBRC 14915</strain>
    </source>
</reference>
<evidence type="ECO:0000256" key="5">
    <source>
        <dbReference type="ARBA" id="ARBA00022840"/>
    </source>
</evidence>
<evidence type="ECO:0000256" key="2">
    <source>
        <dbReference type="ARBA" id="ARBA00022679"/>
    </source>
</evidence>
<dbReference type="EMBL" id="BOMN01000115">
    <property type="protein sequence ID" value="GIE25009.1"/>
    <property type="molecule type" value="Genomic_DNA"/>
</dbReference>
<dbReference type="Proteomes" id="UP000603200">
    <property type="component" value="Unassembled WGS sequence"/>
</dbReference>
<keyword evidence="2" id="KW-0808">Transferase</keyword>
<evidence type="ECO:0000313" key="9">
    <source>
        <dbReference type="Proteomes" id="UP000603200"/>
    </source>
</evidence>
<dbReference type="Gene3D" id="3.40.1160.10">
    <property type="entry name" value="Acetylglutamate kinase-like"/>
    <property type="match status" value="1"/>
</dbReference>
<evidence type="ECO:0000256" key="3">
    <source>
        <dbReference type="ARBA" id="ARBA00022741"/>
    </source>
</evidence>
<evidence type="ECO:0000256" key="6">
    <source>
        <dbReference type="ARBA" id="ARBA00029440"/>
    </source>
</evidence>
<evidence type="ECO:0000313" key="8">
    <source>
        <dbReference type="EMBL" id="GIE25009.1"/>
    </source>
</evidence>
<proteinExistence type="predicted"/>
<dbReference type="InterPro" id="IPR001048">
    <property type="entry name" value="Asp/Glu/Uridylate_kinase"/>
</dbReference>
<dbReference type="InterPro" id="IPR004662">
    <property type="entry name" value="AcgluKinase_fam"/>
</dbReference>
<dbReference type="RefSeq" id="WP_203841986.1">
    <property type="nucleotide sequence ID" value="NZ_BAAATV010000015.1"/>
</dbReference>
<dbReference type="InterPro" id="IPR001057">
    <property type="entry name" value="Glu/AcGlu_kinase"/>
</dbReference>
<keyword evidence="9" id="KW-1185">Reference proteome</keyword>
<dbReference type="InterPro" id="IPR036393">
    <property type="entry name" value="AceGlu_kinase-like_sf"/>
</dbReference>
<dbReference type="NCBIfam" id="TIGR00761">
    <property type="entry name" value="argB"/>
    <property type="match status" value="1"/>
</dbReference>
<sequence>MTSEITVVKCGGSPLIDRAALCADIAGLTRAGGRVVLVHGGAAEVDGLAAQLGVPQRRLTTPGGTSSRYTDPATLDVLMMALAGRIKPELVGALAAGGVRAVGLTGLDGSLITARRPAAHRAVVDGRKVVVRDDRSGRIENVDAGLLRILLAHDMVPVVSPPALGLDGLAVNVDADRAAAAIAVALGATRLVLLTGAPGVLTDPADETSLLGELALAADGTSGVPGVGGGMTVKLAAAHAALTGGVREVRIADGRSAAPLTGALSGKGTAVVENQLVEI</sequence>
<keyword evidence="1" id="KW-0028">Amino-acid biosynthesis</keyword>
<dbReference type="PANTHER" id="PTHR23342:SF20">
    <property type="entry name" value="[LYSW]-AMINOADIPATE KINASE"/>
    <property type="match status" value="1"/>
</dbReference>
<evidence type="ECO:0000259" key="7">
    <source>
        <dbReference type="Pfam" id="PF00696"/>
    </source>
</evidence>
<dbReference type="PIRSF" id="PIRSF000728">
    <property type="entry name" value="NAGK"/>
    <property type="match status" value="1"/>
</dbReference>
<evidence type="ECO:0000256" key="4">
    <source>
        <dbReference type="ARBA" id="ARBA00022777"/>
    </source>
</evidence>
<keyword evidence="5" id="KW-0067">ATP-binding</keyword>
<comment type="pathway">
    <text evidence="6">Amino-acid biosynthesis.</text>
</comment>
<organism evidence="8 9">
    <name type="scientific">Winogradskya humida</name>
    <dbReference type="NCBI Taxonomy" id="113566"/>
    <lineage>
        <taxon>Bacteria</taxon>
        <taxon>Bacillati</taxon>
        <taxon>Actinomycetota</taxon>
        <taxon>Actinomycetes</taxon>
        <taxon>Micromonosporales</taxon>
        <taxon>Micromonosporaceae</taxon>
        <taxon>Winogradskya</taxon>
    </lineage>
</organism>
<dbReference type="GO" id="GO:0016301">
    <property type="term" value="F:kinase activity"/>
    <property type="evidence" value="ECO:0007669"/>
    <property type="project" value="UniProtKB-KW"/>
</dbReference>
<dbReference type="PANTHER" id="PTHR23342">
    <property type="entry name" value="N-ACETYLGLUTAMATE SYNTHASE"/>
    <property type="match status" value="1"/>
</dbReference>
<evidence type="ECO:0000256" key="1">
    <source>
        <dbReference type="ARBA" id="ARBA00022605"/>
    </source>
</evidence>
<dbReference type="PRINTS" id="PR00474">
    <property type="entry name" value="GLU5KINASE"/>
</dbReference>
<name>A0ABQ4A2C7_9ACTN</name>
<keyword evidence="3" id="KW-0547">Nucleotide-binding</keyword>
<keyword evidence="4 8" id="KW-0418">Kinase</keyword>
<dbReference type="SUPFAM" id="SSF53633">
    <property type="entry name" value="Carbamate kinase-like"/>
    <property type="match status" value="1"/>
</dbReference>
<feature type="domain" description="Aspartate/glutamate/uridylate kinase" evidence="7">
    <location>
        <begin position="5"/>
        <end position="253"/>
    </location>
</feature>
<gene>
    <name evidence="8" type="ORF">Ahu01nite_081110</name>
</gene>